<dbReference type="GO" id="GO:0005785">
    <property type="term" value="C:signal recognition particle receptor complex"/>
    <property type="evidence" value="ECO:0007669"/>
    <property type="project" value="InterPro"/>
</dbReference>
<feature type="chain" id="PRO_5031142249" description="Signal recognition particle receptor alpha subunit N-terminal domain-containing protein" evidence="2">
    <location>
        <begin position="24"/>
        <end position="335"/>
    </location>
</feature>
<accession>A0A7S0VHA4</accession>
<gene>
    <name evidence="4" type="ORF">PPAR00522_LOCUS16689</name>
</gene>
<feature type="compositionally biased region" description="Basic and acidic residues" evidence="1">
    <location>
        <begin position="230"/>
        <end position="239"/>
    </location>
</feature>
<feature type="compositionally biased region" description="Low complexity" evidence="1">
    <location>
        <begin position="134"/>
        <end position="145"/>
    </location>
</feature>
<dbReference type="InterPro" id="IPR011012">
    <property type="entry name" value="Longin-like_dom_sf"/>
</dbReference>
<evidence type="ECO:0000256" key="2">
    <source>
        <dbReference type="SAM" id="SignalP"/>
    </source>
</evidence>
<reference evidence="4" key="1">
    <citation type="submission" date="2021-01" db="EMBL/GenBank/DDBJ databases">
        <authorList>
            <person name="Corre E."/>
            <person name="Pelletier E."/>
            <person name="Niang G."/>
            <person name="Scheremetjew M."/>
            <person name="Finn R."/>
            <person name="Kale V."/>
            <person name="Holt S."/>
            <person name="Cochrane G."/>
            <person name="Meng A."/>
            <person name="Brown T."/>
            <person name="Cohen L."/>
        </authorList>
    </citation>
    <scope>NUCLEOTIDE SEQUENCE</scope>
    <source>
        <strain evidence="4">SAG 63-3</strain>
    </source>
</reference>
<sequence>MLDYFAVFSRGGILLWALQFAAGRHSPVEALNCLVKSCLLEERSGENTFTFTPASGSPQALKWTFHNGLGLVFVAVYQKALTLSYVDDLLKHVKEDFAAIYKPNTYGYKEFDHHFMKLMKDVESQANSQKRSLPARPAPQEAAPATKKNDQQKTNSQGGRKKGASATEDDESAYNTQTSGTDALSDAQTTADESDRPSKAFEVSRLPRGIRGRGAGSRHRPDASSSAAESKGDKSDTSKLTKPKKAPRVWDKSGGGKSRGVEREERLDFTEDGPDGSDAVVKSGAGVVATGGGSSSQRGGDGQIPSTTSFGESRMDEEEVYDDDDEEEDEDEGAL</sequence>
<evidence type="ECO:0000259" key="3">
    <source>
        <dbReference type="Pfam" id="PF04086"/>
    </source>
</evidence>
<dbReference type="CDD" id="cd14826">
    <property type="entry name" value="SR_alpha_SRX"/>
    <property type="match status" value="1"/>
</dbReference>
<dbReference type="Gene3D" id="3.30.450.60">
    <property type="match status" value="1"/>
</dbReference>
<dbReference type="InterPro" id="IPR007222">
    <property type="entry name" value="Sig_recog_particle_rcpt_asu_N"/>
</dbReference>
<dbReference type="GO" id="GO:0003924">
    <property type="term" value="F:GTPase activity"/>
    <property type="evidence" value="ECO:0007669"/>
    <property type="project" value="InterPro"/>
</dbReference>
<protein>
    <recommendedName>
        <fullName evidence="3">Signal recognition particle receptor alpha subunit N-terminal domain-containing protein</fullName>
    </recommendedName>
</protein>
<dbReference type="SUPFAM" id="SSF64356">
    <property type="entry name" value="SNARE-like"/>
    <property type="match status" value="1"/>
</dbReference>
<feature type="domain" description="Signal recognition particle receptor alpha subunit N-terminal" evidence="3">
    <location>
        <begin position="31"/>
        <end position="279"/>
    </location>
</feature>
<evidence type="ECO:0000313" key="4">
    <source>
        <dbReference type="EMBL" id="CAD8783543.1"/>
    </source>
</evidence>
<dbReference type="Pfam" id="PF04086">
    <property type="entry name" value="SRP-alpha_N"/>
    <property type="match status" value="1"/>
</dbReference>
<dbReference type="GO" id="GO:0005525">
    <property type="term" value="F:GTP binding"/>
    <property type="evidence" value="ECO:0007669"/>
    <property type="project" value="InterPro"/>
</dbReference>
<feature type="signal peptide" evidence="2">
    <location>
        <begin position="1"/>
        <end position="23"/>
    </location>
</feature>
<dbReference type="EMBL" id="HBFM01025811">
    <property type="protein sequence ID" value="CAD8783543.1"/>
    <property type="molecule type" value="Transcribed_RNA"/>
</dbReference>
<keyword evidence="2" id="KW-0732">Signal</keyword>
<feature type="compositionally biased region" description="Acidic residues" evidence="1">
    <location>
        <begin position="315"/>
        <end position="335"/>
    </location>
</feature>
<dbReference type="AlphaFoldDB" id="A0A7S0VHA4"/>
<evidence type="ECO:0000256" key="1">
    <source>
        <dbReference type="SAM" id="MobiDB-lite"/>
    </source>
</evidence>
<feature type="compositionally biased region" description="Low complexity" evidence="1">
    <location>
        <begin position="276"/>
        <end position="288"/>
    </location>
</feature>
<feature type="compositionally biased region" description="Polar residues" evidence="1">
    <location>
        <begin position="173"/>
        <end position="191"/>
    </location>
</feature>
<feature type="compositionally biased region" description="Gly residues" evidence="1">
    <location>
        <begin position="289"/>
        <end position="302"/>
    </location>
</feature>
<name>A0A7S0VHA4_9CHLO</name>
<organism evidence="4">
    <name type="scientific">Polytomella parva</name>
    <dbReference type="NCBI Taxonomy" id="51329"/>
    <lineage>
        <taxon>Eukaryota</taxon>
        <taxon>Viridiplantae</taxon>
        <taxon>Chlorophyta</taxon>
        <taxon>core chlorophytes</taxon>
        <taxon>Chlorophyceae</taxon>
        <taxon>CS clade</taxon>
        <taxon>Chlamydomonadales</taxon>
        <taxon>Chlamydomonadaceae</taxon>
        <taxon>Polytomella</taxon>
    </lineage>
</organism>
<proteinExistence type="predicted"/>
<dbReference type="GO" id="GO:0006886">
    <property type="term" value="P:intracellular protein transport"/>
    <property type="evidence" value="ECO:0007669"/>
    <property type="project" value="InterPro"/>
</dbReference>
<feature type="compositionally biased region" description="Basic and acidic residues" evidence="1">
    <location>
        <begin position="259"/>
        <end position="269"/>
    </location>
</feature>
<dbReference type="GO" id="GO:0005047">
    <property type="term" value="F:signal recognition particle binding"/>
    <property type="evidence" value="ECO:0007669"/>
    <property type="project" value="InterPro"/>
</dbReference>
<feature type="region of interest" description="Disordered" evidence="1">
    <location>
        <begin position="122"/>
        <end position="335"/>
    </location>
</feature>